<evidence type="ECO:0000313" key="2">
    <source>
        <dbReference type="Proteomes" id="UP001163223"/>
    </source>
</evidence>
<dbReference type="Proteomes" id="UP001163223">
    <property type="component" value="Chromosome"/>
</dbReference>
<organism evidence="1 2">
    <name type="scientific">Antarcticirhabdus aurantiaca</name>
    <dbReference type="NCBI Taxonomy" id="2606717"/>
    <lineage>
        <taxon>Bacteria</taxon>
        <taxon>Pseudomonadati</taxon>
        <taxon>Pseudomonadota</taxon>
        <taxon>Alphaproteobacteria</taxon>
        <taxon>Hyphomicrobiales</taxon>
        <taxon>Aurantimonadaceae</taxon>
        <taxon>Antarcticirhabdus</taxon>
    </lineage>
</organism>
<name>A0ACD4NKG2_9HYPH</name>
<keyword evidence="2" id="KW-1185">Reference proteome</keyword>
<dbReference type="EMBL" id="CP113520">
    <property type="protein sequence ID" value="WAJ27276.1"/>
    <property type="molecule type" value="Genomic_DNA"/>
</dbReference>
<evidence type="ECO:0000313" key="1">
    <source>
        <dbReference type="EMBL" id="WAJ27276.1"/>
    </source>
</evidence>
<accession>A0ACD4NKG2</accession>
<sequence>MFLSWLHDSRSGSRAGKVRAAFAHDDPVPLFGDVGHEIAFVETFKEWRDAVLAAPGPMKRSSRLQTIGNAKKLFQDIAEAGHRGIPRNFRASWIRLPALGEEADSPSLGEAPWPELADLKGAAREEHALSLVRADFLDEFLLQESFFHFGQSVLRGDTPHGTDPEARGVIRNVLLGYLRVIGDGPQVGDRATRIIPQAHPIRSRDLWLRAGGPDPHALTSGNRMYHMACLAAVGPSASMADAVMGVLLCDTGWNVQPTLDLSRSCFVFVSEDGAQLASSAFLSSFKNRAGKLVLSYLERTALTDPSWRATALPFWNETVEELDPQGGLDGHAFLGERGEDSVLGGLDVLRRYMAMTEILRSRCPAVSGCEAMWLALTDRWRVRSYGCDGNGTKPRPMGYPRARVLSRKGFTRRAIRKSVLLIRQRESSSMSAAASYAGHQGKSTIMPHYMNTLPMNAELDASVRTYQDSFQAVLVRAHDQDAVSMRLGMTPRELQELRETAERSGVALILGFCDDDPEAEDAPGLHFRPEPEALGELYLCHLALRRMQTFYLNRLRFRQRFLPLLGLIKALGRMVFEKHLGPAYWSAARAVASKLRAGEVAIPAFED</sequence>
<gene>
    <name evidence="1" type="ORF">OXU80_20845</name>
</gene>
<proteinExistence type="predicted"/>
<reference evidence="1" key="1">
    <citation type="submission" date="2022-11" db="EMBL/GenBank/DDBJ databases">
        <title>beta-Carotene-producing bacterium, Jeongeuplla avenae sp. nov., alleviates the salt stress of Arabidopsis seedlings.</title>
        <authorList>
            <person name="Jiang L."/>
            <person name="Lee J."/>
        </authorList>
    </citation>
    <scope>NUCLEOTIDE SEQUENCE</scope>
    <source>
        <strain evidence="1">DY_R2A_6</strain>
    </source>
</reference>
<protein>
    <submittedName>
        <fullName evidence="1">Uncharacterized protein</fullName>
    </submittedName>
</protein>